<name>A0A7V5CTK7_9BACT</name>
<organism evidence="1">
    <name type="scientific">Acidobacterium capsulatum</name>
    <dbReference type="NCBI Taxonomy" id="33075"/>
    <lineage>
        <taxon>Bacteria</taxon>
        <taxon>Pseudomonadati</taxon>
        <taxon>Acidobacteriota</taxon>
        <taxon>Terriglobia</taxon>
        <taxon>Terriglobales</taxon>
        <taxon>Acidobacteriaceae</taxon>
        <taxon>Acidobacterium</taxon>
    </lineage>
</organism>
<dbReference type="AlphaFoldDB" id="A0A7V5CTK7"/>
<sequence length="209" mass="23572">MPSLELYVTEDRPQTSQLRALLEKQDAVILRRNYYEPERHTAALAGRVRVNAVLTVDVTHPPQPAQAEGEVEDFSGKFAKGVEIWMLADSGPVRVYLDEEELAGALTLFEAYTRVEKFQPAFVRLDQRSIGLGYRFREGLEIGIQGVLAHDEMPEEGLSALSAIVELEDDREARYVLRLEHRAIGDFEDLLRSAGRWLAVNSYQNVLGT</sequence>
<protein>
    <submittedName>
        <fullName evidence="1">Uncharacterized protein</fullName>
    </submittedName>
</protein>
<dbReference type="EMBL" id="DTKL01000054">
    <property type="protein sequence ID" value="HGY94682.1"/>
    <property type="molecule type" value="Genomic_DNA"/>
</dbReference>
<reference evidence="1" key="1">
    <citation type="journal article" date="2020" name="mSystems">
        <title>Genome- and Community-Level Interaction Insights into Carbon Utilization and Element Cycling Functions of Hydrothermarchaeota in Hydrothermal Sediment.</title>
        <authorList>
            <person name="Zhou Z."/>
            <person name="Liu Y."/>
            <person name="Xu W."/>
            <person name="Pan J."/>
            <person name="Luo Z.H."/>
            <person name="Li M."/>
        </authorList>
    </citation>
    <scope>NUCLEOTIDE SEQUENCE [LARGE SCALE GENOMIC DNA]</scope>
    <source>
        <strain evidence="1">SpSt-855</strain>
    </source>
</reference>
<proteinExistence type="predicted"/>
<evidence type="ECO:0000313" key="1">
    <source>
        <dbReference type="EMBL" id="HGY94682.1"/>
    </source>
</evidence>
<comment type="caution">
    <text evidence="1">The sequence shown here is derived from an EMBL/GenBank/DDBJ whole genome shotgun (WGS) entry which is preliminary data.</text>
</comment>
<accession>A0A7V5CTK7</accession>
<gene>
    <name evidence="1" type="ORF">ENW50_08390</name>
</gene>